<evidence type="ECO:0000313" key="7">
    <source>
        <dbReference type="EMBL" id="RGX32857.1"/>
    </source>
</evidence>
<dbReference type="OrthoDB" id="2183096at2"/>
<proteinExistence type="predicted"/>
<dbReference type="AlphaFoldDB" id="A0A413FKN7"/>
<evidence type="ECO:0000256" key="2">
    <source>
        <dbReference type="ARBA" id="ARBA00022692"/>
    </source>
</evidence>
<accession>A0A413FKN7</accession>
<evidence type="ECO:0000256" key="5">
    <source>
        <dbReference type="SAM" id="Phobius"/>
    </source>
</evidence>
<keyword evidence="3 5" id="KW-1133">Transmembrane helix</keyword>
<dbReference type="InterPro" id="IPR010432">
    <property type="entry name" value="RDD"/>
</dbReference>
<keyword evidence="4 5" id="KW-0472">Membrane</keyword>
<dbReference type="Proteomes" id="UP000283880">
    <property type="component" value="Unassembled WGS sequence"/>
</dbReference>
<name>A0A413FKN7_9FIRM</name>
<feature type="transmembrane region" description="Helical" evidence="5">
    <location>
        <begin position="111"/>
        <end position="133"/>
    </location>
</feature>
<comment type="caution">
    <text evidence="7">The sequence shown here is derived from an EMBL/GenBank/DDBJ whole genome shotgun (WGS) entry which is preliminary data.</text>
</comment>
<feature type="domain" description="RDD" evidence="6">
    <location>
        <begin position="15"/>
        <end position="168"/>
    </location>
</feature>
<keyword evidence="2 5" id="KW-0812">Transmembrane</keyword>
<reference evidence="7 8" key="1">
    <citation type="submission" date="2018-08" db="EMBL/GenBank/DDBJ databases">
        <title>A genome reference for cultivated species of the human gut microbiota.</title>
        <authorList>
            <person name="Zou Y."/>
            <person name="Xue W."/>
            <person name="Luo G."/>
        </authorList>
    </citation>
    <scope>NUCLEOTIDE SEQUENCE [LARGE SCALE GENOMIC DNA]</scope>
    <source>
        <strain evidence="7 8">AF04-15</strain>
    </source>
</reference>
<feature type="transmembrane region" description="Helical" evidence="5">
    <location>
        <begin position="20"/>
        <end position="43"/>
    </location>
</feature>
<feature type="transmembrane region" description="Helical" evidence="5">
    <location>
        <begin position="55"/>
        <end position="75"/>
    </location>
</feature>
<comment type="subcellular location">
    <subcellularLocation>
        <location evidence="1">Membrane</location>
        <topology evidence="1">Multi-pass membrane protein</topology>
    </subcellularLocation>
</comment>
<evidence type="ECO:0000256" key="3">
    <source>
        <dbReference type="ARBA" id="ARBA00022989"/>
    </source>
</evidence>
<gene>
    <name evidence="7" type="ORF">DWV29_01165</name>
</gene>
<evidence type="ECO:0000256" key="1">
    <source>
        <dbReference type="ARBA" id="ARBA00004141"/>
    </source>
</evidence>
<feature type="transmembrane region" description="Helical" evidence="5">
    <location>
        <begin position="153"/>
        <end position="175"/>
    </location>
</feature>
<organism evidence="7 8">
    <name type="scientific">Enterocloster asparagiformis</name>
    <dbReference type="NCBI Taxonomy" id="333367"/>
    <lineage>
        <taxon>Bacteria</taxon>
        <taxon>Bacillati</taxon>
        <taxon>Bacillota</taxon>
        <taxon>Clostridia</taxon>
        <taxon>Lachnospirales</taxon>
        <taxon>Lachnospiraceae</taxon>
        <taxon>Enterocloster</taxon>
    </lineage>
</organism>
<evidence type="ECO:0000313" key="8">
    <source>
        <dbReference type="Proteomes" id="UP000283880"/>
    </source>
</evidence>
<evidence type="ECO:0000259" key="6">
    <source>
        <dbReference type="Pfam" id="PF06271"/>
    </source>
</evidence>
<dbReference type="GO" id="GO:0016020">
    <property type="term" value="C:membrane"/>
    <property type="evidence" value="ECO:0007669"/>
    <property type="project" value="UniProtKB-SubCell"/>
</dbReference>
<evidence type="ECO:0000256" key="4">
    <source>
        <dbReference type="ARBA" id="ARBA00023136"/>
    </source>
</evidence>
<dbReference type="Pfam" id="PF06271">
    <property type="entry name" value="RDD"/>
    <property type="match status" value="1"/>
</dbReference>
<protein>
    <submittedName>
        <fullName evidence="7">RDD family protein</fullName>
    </submittedName>
</protein>
<dbReference type="EMBL" id="QSBM01000001">
    <property type="protein sequence ID" value="RGX32857.1"/>
    <property type="molecule type" value="Genomic_DNA"/>
</dbReference>
<sequence>MGSRNRQGGSPGRTGSMKRIFAFLIDYMILLAVLMGPVFLAINSGIWTGGSLSRIGLPAAMAVYLVYFFAADYWFQGITLGKRFLGLHLIWDQGEGNTRLVRSILHTVLKCLLIIVWPATLILYLCLGGRMPYDLQLGLCYVQGRKAPLWKTLLKIAAGVVIFFALVFSAASLMLSSVNQEAYYTVGDEKIPSVYTVLGKHRLAGYSSSSSSGVYEAQYQYVVRGNGNELLEQYMEYLIQNEGFARHEEDESGYRGNVRVLKREARDGYETTAFLVSSRDALTVKLVCEKAEN</sequence>